<evidence type="ECO:0000313" key="7">
    <source>
        <dbReference type="EnsemblMetazoa" id="XP_020895549.1"/>
    </source>
</evidence>
<evidence type="ECO:0000313" key="8">
    <source>
        <dbReference type="Proteomes" id="UP000887567"/>
    </source>
</evidence>
<dbReference type="PANTHER" id="PTHR23055:SF167">
    <property type="entry name" value="EF-HAND DOMAIN-CONTAINING PROTEIN"/>
    <property type="match status" value="1"/>
</dbReference>
<dbReference type="FunFam" id="1.10.238.10:FF:000009">
    <property type="entry name" value="Visinin-like protein 1"/>
    <property type="match status" value="1"/>
</dbReference>
<dbReference type="PROSITE" id="PS50222">
    <property type="entry name" value="EF_HAND_2"/>
    <property type="match status" value="3"/>
</dbReference>
<organism evidence="7 8">
    <name type="scientific">Exaiptasia diaphana</name>
    <name type="common">Tropical sea anemone</name>
    <name type="synonym">Aiptasia pulchella</name>
    <dbReference type="NCBI Taxonomy" id="2652724"/>
    <lineage>
        <taxon>Eukaryota</taxon>
        <taxon>Metazoa</taxon>
        <taxon>Cnidaria</taxon>
        <taxon>Anthozoa</taxon>
        <taxon>Hexacorallia</taxon>
        <taxon>Actiniaria</taxon>
        <taxon>Aiptasiidae</taxon>
        <taxon>Exaiptasia</taxon>
    </lineage>
</organism>
<dbReference type="RefSeq" id="XP_020895549.1">
    <property type="nucleotide sequence ID" value="XM_021039890.2"/>
</dbReference>
<dbReference type="SMART" id="SM00054">
    <property type="entry name" value="EFh"/>
    <property type="match status" value="3"/>
</dbReference>
<dbReference type="Pfam" id="PF13499">
    <property type="entry name" value="EF-hand_7"/>
    <property type="match status" value="1"/>
</dbReference>
<reference evidence="7" key="1">
    <citation type="submission" date="2022-11" db="UniProtKB">
        <authorList>
            <consortium name="EnsemblMetazoa"/>
        </authorList>
    </citation>
    <scope>IDENTIFICATION</scope>
</reference>
<dbReference type="Pfam" id="PF13833">
    <property type="entry name" value="EF-hand_8"/>
    <property type="match status" value="1"/>
</dbReference>
<evidence type="ECO:0000256" key="4">
    <source>
        <dbReference type="ARBA" id="ARBA00022837"/>
    </source>
</evidence>
<name>A0A913WXD8_EXADI</name>
<dbReference type="GO" id="GO:0005509">
    <property type="term" value="F:calcium ion binding"/>
    <property type="evidence" value="ECO:0007669"/>
    <property type="project" value="InterPro"/>
</dbReference>
<dbReference type="PROSITE" id="PS00018">
    <property type="entry name" value="EF_HAND_1"/>
    <property type="match status" value="3"/>
</dbReference>
<keyword evidence="2" id="KW-0479">Metal-binding</keyword>
<proteinExistence type="inferred from homology"/>
<dbReference type="EnsemblMetazoa" id="XM_021039890.2">
    <property type="protein sequence ID" value="XP_020895549.1"/>
    <property type="gene ID" value="LOC110234516"/>
</dbReference>
<evidence type="ECO:0000256" key="2">
    <source>
        <dbReference type="ARBA" id="ARBA00022723"/>
    </source>
</evidence>
<protein>
    <recommendedName>
        <fullName evidence="6">EF-hand domain-containing protein</fullName>
    </recommendedName>
</protein>
<feature type="domain" description="EF-hand" evidence="6">
    <location>
        <begin position="195"/>
        <end position="230"/>
    </location>
</feature>
<dbReference type="Gene3D" id="1.10.238.10">
    <property type="entry name" value="EF-hand"/>
    <property type="match status" value="1"/>
</dbReference>
<dbReference type="KEGG" id="epa:110234516"/>
<accession>A0A913WXD8</accession>
<dbReference type="AlphaFoldDB" id="A0A913WXD8"/>
<keyword evidence="3" id="KW-0677">Repeat</keyword>
<dbReference type="Proteomes" id="UP000887567">
    <property type="component" value="Unplaced"/>
</dbReference>
<keyword evidence="4" id="KW-0106">Calcium</keyword>
<evidence type="ECO:0000256" key="1">
    <source>
        <dbReference type="ARBA" id="ARBA00006049"/>
    </source>
</evidence>
<dbReference type="SUPFAM" id="SSF47473">
    <property type="entry name" value="EF-hand"/>
    <property type="match status" value="1"/>
</dbReference>
<feature type="compositionally biased region" description="Basic and acidic residues" evidence="5">
    <location>
        <begin position="12"/>
        <end position="21"/>
    </location>
</feature>
<dbReference type="OrthoDB" id="191686at2759"/>
<dbReference type="InterPro" id="IPR028846">
    <property type="entry name" value="Recoverin"/>
</dbReference>
<sequence>MHSHIAAVNFLRSREASKHAPESSAEEGQSMLASNEKGAVSDPTKTADGDEIQYVTHNGNRLDGLEDLLQHTKFTRQELQRMYRGFKNECTNGLVDRDTFKKIYAQFFPYGDSSQYANLLFNVFDQNKNGRISFEDFVLGLSVSLHGTLDEKMKWAFQLYDLDGDGVITREELATVVHSVHCMMGEALSSGEECSVQEQVERLFALMDTNEDGVITEDEFIEGCKKDESIKQSLAVLSSTR</sequence>
<evidence type="ECO:0000256" key="5">
    <source>
        <dbReference type="SAM" id="MobiDB-lite"/>
    </source>
</evidence>
<dbReference type="CDD" id="cd00051">
    <property type="entry name" value="EFh"/>
    <property type="match status" value="2"/>
</dbReference>
<dbReference type="GeneID" id="110234516"/>
<dbReference type="InterPro" id="IPR011992">
    <property type="entry name" value="EF-hand-dom_pair"/>
</dbReference>
<dbReference type="PANTHER" id="PTHR23055">
    <property type="entry name" value="CALCIUM BINDING PROTEINS"/>
    <property type="match status" value="1"/>
</dbReference>
<feature type="domain" description="EF-hand" evidence="6">
    <location>
        <begin position="148"/>
        <end position="183"/>
    </location>
</feature>
<evidence type="ECO:0000256" key="3">
    <source>
        <dbReference type="ARBA" id="ARBA00022737"/>
    </source>
</evidence>
<comment type="similarity">
    <text evidence="1">Belongs to the recoverin family.</text>
</comment>
<dbReference type="PRINTS" id="PR00450">
    <property type="entry name" value="RECOVERIN"/>
</dbReference>
<dbReference type="InterPro" id="IPR002048">
    <property type="entry name" value="EF_hand_dom"/>
</dbReference>
<feature type="region of interest" description="Disordered" evidence="5">
    <location>
        <begin position="8"/>
        <end position="48"/>
    </location>
</feature>
<dbReference type="InterPro" id="IPR018247">
    <property type="entry name" value="EF_Hand_1_Ca_BS"/>
</dbReference>
<feature type="domain" description="EF-hand" evidence="6">
    <location>
        <begin position="112"/>
        <end position="147"/>
    </location>
</feature>
<keyword evidence="8" id="KW-1185">Reference proteome</keyword>
<evidence type="ECO:0000259" key="6">
    <source>
        <dbReference type="PROSITE" id="PS50222"/>
    </source>
</evidence>